<gene>
    <name evidence="1" type="ordered locus">sce4668</name>
</gene>
<evidence type="ECO:0000313" key="2">
    <source>
        <dbReference type="Proteomes" id="UP000002139"/>
    </source>
</evidence>
<dbReference type="EMBL" id="AM746676">
    <property type="protein sequence ID" value="CAN94831.1"/>
    <property type="molecule type" value="Genomic_DNA"/>
</dbReference>
<name>A9FDY5_SORC5</name>
<dbReference type="AlphaFoldDB" id="A9FDY5"/>
<evidence type="ECO:0000313" key="1">
    <source>
        <dbReference type="EMBL" id="CAN94831.1"/>
    </source>
</evidence>
<keyword evidence="2" id="KW-1185">Reference proteome</keyword>
<protein>
    <submittedName>
        <fullName evidence="1">Uncharacterized protein</fullName>
    </submittedName>
</protein>
<proteinExistence type="predicted"/>
<sequence>MLRISSGQLALLARDRLAAVAQTLADRLTQRHPQTCAGCGREAIASALEPEIAFAHGQGFRSMQMLERYVDLCATLGFGFGEREHWARDILSRRDLSPQAKLDRIEETSIFVLLARRR</sequence>
<dbReference type="Proteomes" id="UP000002139">
    <property type="component" value="Chromosome"/>
</dbReference>
<reference evidence="1 2" key="1">
    <citation type="journal article" date="2007" name="Nat. Biotechnol.">
        <title>Complete genome sequence of the myxobacterium Sorangium cellulosum.</title>
        <authorList>
            <person name="Schneiker S."/>
            <person name="Perlova O."/>
            <person name="Kaiser O."/>
            <person name="Gerth K."/>
            <person name="Alici A."/>
            <person name="Altmeyer M.O."/>
            <person name="Bartels D."/>
            <person name="Bekel T."/>
            <person name="Beyer S."/>
            <person name="Bode E."/>
            <person name="Bode H.B."/>
            <person name="Bolten C.J."/>
            <person name="Choudhuri J.V."/>
            <person name="Doss S."/>
            <person name="Elnakady Y.A."/>
            <person name="Frank B."/>
            <person name="Gaigalat L."/>
            <person name="Goesmann A."/>
            <person name="Groeger C."/>
            <person name="Gross F."/>
            <person name="Jelsbak L."/>
            <person name="Jelsbak L."/>
            <person name="Kalinowski J."/>
            <person name="Kegler C."/>
            <person name="Knauber T."/>
            <person name="Konietzny S."/>
            <person name="Kopp M."/>
            <person name="Krause L."/>
            <person name="Krug D."/>
            <person name="Linke B."/>
            <person name="Mahmud T."/>
            <person name="Martinez-Arias R."/>
            <person name="McHardy A.C."/>
            <person name="Merai M."/>
            <person name="Meyer F."/>
            <person name="Mormann S."/>
            <person name="Munoz-Dorado J."/>
            <person name="Perez J."/>
            <person name="Pradella S."/>
            <person name="Rachid S."/>
            <person name="Raddatz G."/>
            <person name="Rosenau F."/>
            <person name="Rueckert C."/>
            <person name="Sasse F."/>
            <person name="Scharfe M."/>
            <person name="Schuster S.C."/>
            <person name="Suen G."/>
            <person name="Treuner-Lange A."/>
            <person name="Velicer G.J."/>
            <person name="Vorholter F.-J."/>
            <person name="Weissman K.J."/>
            <person name="Welch R.D."/>
            <person name="Wenzel S.C."/>
            <person name="Whitworth D.E."/>
            <person name="Wilhelm S."/>
            <person name="Wittmann C."/>
            <person name="Bloecker H."/>
            <person name="Puehler A."/>
            <person name="Mueller R."/>
        </authorList>
    </citation>
    <scope>NUCLEOTIDE SEQUENCE [LARGE SCALE GENOMIC DNA]</scope>
    <source>
        <strain evidence="2">So ce56</strain>
    </source>
</reference>
<organism evidence="1 2">
    <name type="scientific">Sorangium cellulosum (strain So ce56)</name>
    <name type="common">Polyangium cellulosum (strain So ce56)</name>
    <dbReference type="NCBI Taxonomy" id="448385"/>
    <lineage>
        <taxon>Bacteria</taxon>
        <taxon>Pseudomonadati</taxon>
        <taxon>Myxococcota</taxon>
        <taxon>Polyangia</taxon>
        <taxon>Polyangiales</taxon>
        <taxon>Polyangiaceae</taxon>
        <taxon>Sorangium</taxon>
    </lineage>
</organism>
<dbReference type="BioCyc" id="SCEL448385:SCE_RS23970-MONOMER"/>
<dbReference type="STRING" id="448385.sce4668"/>
<dbReference type="KEGG" id="scl:sce4668"/>
<accession>A9FDY5</accession>
<dbReference type="HOGENOM" id="CLU_2071588_0_0_7"/>